<accession>A0A381RUK0</accession>
<name>A0A381RUK0_9ZZZZ</name>
<protein>
    <submittedName>
        <fullName evidence="1">Uncharacterized protein</fullName>
    </submittedName>
</protein>
<dbReference type="EMBL" id="UINC01002269">
    <property type="protein sequence ID" value="SUZ94821.1"/>
    <property type="molecule type" value="Genomic_DNA"/>
</dbReference>
<organism evidence="1">
    <name type="scientific">marine metagenome</name>
    <dbReference type="NCBI Taxonomy" id="408172"/>
    <lineage>
        <taxon>unclassified sequences</taxon>
        <taxon>metagenomes</taxon>
        <taxon>ecological metagenomes</taxon>
    </lineage>
</organism>
<reference evidence="1" key="1">
    <citation type="submission" date="2018-05" db="EMBL/GenBank/DDBJ databases">
        <authorList>
            <person name="Lanie J.A."/>
            <person name="Ng W.-L."/>
            <person name="Kazmierczak K.M."/>
            <person name="Andrzejewski T.M."/>
            <person name="Davidsen T.M."/>
            <person name="Wayne K.J."/>
            <person name="Tettelin H."/>
            <person name="Glass J.I."/>
            <person name="Rusch D."/>
            <person name="Podicherti R."/>
            <person name="Tsui H.-C.T."/>
            <person name="Winkler M.E."/>
        </authorList>
    </citation>
    <scope>NUCLEOTIDE SEQUENCE</scope>
</reference>
<sequence>MAIKLPPLNNPLQKSLETLKNVSEALSDSFKTLESGTRTVDALDTDARIAFAWVMYDDTGNPYYALECLQICREKEQVPPPEAQEYFDSVVNDALAHGDLRKALDPKQKNAFAVYKKQRRNIDVVIQYITLVENGMTKAEARRRVSPDLDKPIGDRQLERITDKYEHLVNKRFPRLRN</sequence>
<gene>
    <name evidence="1" type="ORF">METZ01_LOCUS47675</name>
</gene>
<proteinExistence type="predicted"/>
<evidence type="ECO:0000313" key="1">
    <source>
        <dbReference type="EMBL" id="SUZ94821.1"/>
    </source>
</evidence>
<dbReference type="AlphaFoldDB" id="A0A381RUK0"/>